<sequence>MNIFRFEFKRLLKSGIVWSLICGFLIVLFMALFPSMEDMGMKEIVNSKMQGMSVDLLKAFNIDVAVDFTNIFDYLGYAIQYIAMASAIYGAILGVNSLIREESQGTIEFLYSKPITRTKIVTSKLLSIVLIFLMYIMIIGILAMGICYIVKPEDVTVIDLIIKIKSVFIGITLIGFVFMSLGLLISSIIKSDRGAIPISIGIFFVSYFIGMIGKLKESFEWLKYISPFDYFVPSNIMKNGFELKYIIISVCIIVICVISSYAIYKNKDMNI</sequence>
<proteinExistence type="predicted"/>
<dbReference type="EMBL" id="FNGW01000003">
    <property type="protein sequence ID" value="SDL67778.1"/>
    <property type="molecule type" value="Genomic_DNA"/>
</dbReference>
<evidence type="ECO:0000313" key="2">
    <source>
        <dbReference type="EMBL" id="SDL67778.1"/>
    </source>
</evidence>
<dbReference type="PANTHER" id="PTHR43471:SF12">
    <property type="entry name" value="HYPOTHETICAL MEMBRANE PROTEIN, CONSERVED"/>
    <property type="match status" value="1"/>
</dbReference>
<protein>
    <submittedName>
        <fullName evidence="2">ABC-2 type transport system permease protein</fullName>
    </submittedName>
</protein>
<feature type="transmembrane region" description="Helical" evidence="1">
    <location>
        <begin position="78"/>
        <end position="99"/>
    </location>
</feature>
<keyword evidence="1" id="KW-0472">Membrane</keyword>
<name>A0A1G9M0Q2_9FIRM</name>
<dbReference type="GO" id="GO:0140359">
    <property type="term" value="F:ABC-type transporter activity"/>
    <property type="evidence" value="ECO:0007669"/>
    <property type="project" value="InterPro"/>
</dbReference>
<accession>A0A1G9M0Q2</accession>
<reference evidence="2 3" key="1">
    <citation type="submission" date="2016-10" db="EMBL/GenBank/DDBJ databases">
        <authorList>
            <person name="de Groot N.N."/>
        </authorList>
    </citation>
    <scope>NUCLEOTIDE SEQUENCE [LARGE SCALE GENOMIC DNA]</scope>
    <source>
        <strain evidence="2 3">DSM 797</strain>
    </source>
</reference>
<keyword evidence="1" id="KW-0812">Transmembrane</keyword>
<dbReference type="Proteomes" id="UP000199068">
    <property type="component" value="Unassembled WGS sequence"/>
</dbReference>
<evidence type="ECO:0000256" key="1">
    <source>
        <dbReference type="SAM" id="Phobius"/>
    </source>
</evidence>
<feature type="transmembrane region" description="Helical" evidence="1">
    <location>
        <begin position="166"/>
        <end position="188"/>
    </location>
</feature>
<dbReference type="AlphaFoldDB" id="A0A1G9M0Q2"/>
<dbReference type="RefSeq" id="WP_092724736.1">
    <property type="nucleotide sequence ID" value="NZ_FNGW01000003.1"/>
</dbReference>
<dbReference type="GO" id="GO:0005886">
    <property type="term" value="C:plasma membrane"/>
    <property type="evidence" value="ECO:0007669"/>
    <property type="project" value="UniProtKB-SubCell"/>
</dbReference>
<feature type="transmembrane region" description="Helical" evidence="1">
    <location>
        <begin position="12"/>
        <end position="33"/>
    </location>
</feature>
<keyword evidence="3" id="KW-1185">Reference proteome</keyword>
<dbReference type="PANTHER" id="PTHR43471">
    <property type="entry name" value="ABC TRANSPORTER PERMEASE"/>
    <property type="match status" value="1"/>
</dbReference>
<feature type="transmembrane region" description="Helical" evidence="1">
    <location>
        <begin position="120"/>
        <end position="146"/>
    </location>
</feature>
<feature type="transmembrane region" description="Helical" evidence="1">
    <location>
        <begin position="195"/>
        <end position="213"/>
    </location>
</feature>
<evidence type="ECO:0000313" key="3">
    <source>
        <dbReference type="Proteomes" id="UP000199068"/>
    </source>
</evidence>
<dbReference type="STRING" id="1121325.SAMN04515677_10319"/>
<keyword evidence="1" id="KW-1133">Transmembrane helix</keyword>
<organism evidence="2 3">
    <name type="scientific">Romboutsia lituseburensis DSM 797</name>
    <dbReference type="NCBI Taxonomy" id="1121325"/>
    <lineage>
        <taxon>Bacteria</taxon>
        <taxon>Bacillati</taxon>
        <taxon>Bacillota</taxon>
        <taxon>Clostridia</taxon>
        <taxon>Peptostreptococcales</taxon>
        <taxon>Peptostreptococcaceae</taxon>
        <taxon>Romboutsia</taxon>
    </lineage>
</organism>
<dbReference type="Pfam" id="PF12679">
    <property type="entry name" value="ABC2_membrane_2"/>
    <property type="match status" value="1"/>
</dbReference>
<feature type="transmembrane region" description="Helical" evidence="1">
    <location>
        <begin position="245"/>
        <end position="264"/>
    </location>
</feature>
<gene>
    <name evidence="2" type="ORF">SAMN04515677_10319</name>
</gene>